<dbReference type="EMBL" id="MU853554">
    <property type="protein sequence ID" value="KAK4148321.1"/>
    <property type="molecule type" value="Genomic_DNA"/>
</dbReference>
<gene>
    <name evidence="5" type="ORF">C8A04DRAFT_24130</name>
</gene>
<comment type="subcellular location">
    <subcellularLocation>
        <location evidence="1">Lipid droplet</location>
    </subcellularLocation>
</comment>
<dbReference type="Gene3D" id="3.40.50.1820">
    <property type="entry name" value="alpha/beta hydrolase"/>
    <property type="match status" value="1"/>
</dbReference>
<dbReference type="InterPro" id="IPR029058">
    <property type="entry name" value="AB_hydrolase_fold"/>
</dbReference>
<dbReference type="AlphaFoldDB" id="A0AAN6VDW4"/>
<sequence length="377" mass="42161">MEDTAPRPTAVVHDQVPFLQYPSPHKDDANRRQYLIYLIPGNPGLVGYYVPFMTTLRQLLNETESTQGSRHSFHIYGRNLLGFDDRDHQPLFGTSTSAANASGDAKKTEPFNLDDQINGVCENVRKVATSTLANGRVFDHVILIGHSVGAYIALETFHRHLQDKQTTRSSEIPNPTLAPLSQISLTSGILLFPTVYHIARSPSGRKLDLLRTIGVLDRTAHHLARYALDVLPGWAVSGVVRRVLGFPEHAADATLGFLNGRDGVWQALHLGKDEMKVIGEETWAEEMWEIQEAEGKQPGAGPEQGESPAKFYFYFGTKDHWVADECRDEFIERRRQHEKGRTRVVIDEGGVPHAFCIHHSESVAEKVRSWVEDIAGL</sequence>
<dbReference type="Pfam" id="PF10230">
    <property type="entry name" value="LIDHydrolase"/>
    <property type="match status" value="1"/>
</dbReference>
<dbReference type="GO" id="GO:0016298">
    <property type="term" value="F:lipase activity"/>
    <property type="evidence" value="ECO:0007669"/>
    <property type="project" value="InterPro"/>
</dbReference>
<dbReference type="SUPFAM" id="SSF53474">
    <property type="entry name" value="alpha/beta-Hydrolases"/>
    <property type="match status" value="1"/>
</dbReference>
<protein>
    <recommendedName>
        <fullName evidence="7">Lipid droplet-associated hydrolase</fullName>
    </recommendedName>
</protein>
<evidence type="ECO:0000256" key="2">
    <source>
        <dbReference type="ARBA" id="ARBA00008300"/>
    </source>
</evidence>
<dbReference type="GeneID" id="87815602"/>
<keyword evidence="4" id="KW-0378">Hydrolase</keyword>
<dbReference type="Proteomes" id="UP001302676">
    <property type="component" value="Unassembled WGS sequence"/>
</dbReference>
<evidence type="ECO:0000313" key="5">
    <source>
        <dbReference type="EMBL" id="KAK4148321.1"/>
    </source>
</evidence>
<evidence type="ECO:0000256" key="4">
    <source>
        <dbReference type="ARBA" id="ARBA00022801"/>
    </source>
</evidence>
<dbReference type="PANTHER" id="PTHR13390:SF0">
    <property type="entry name" value="LIPID DROPLET-ASSOCIATED HYDROLASE"/>
    <property type="match status" value="1"/>
</dbReference>
<organism evidence="5 6">
    <name type="scientific">Dichotomopilus funicola</name>
    <dbReference type="NCBI Taxonomy" id="1934379"/>
    <lineage>
        <taxon>Eukaryota</taxon>
        <taxon>Fungi</taxon>
        <taxon>Dikarya</taxon>
        <taxon>Ascomycota</taxon>
        <taxon>Pezizomycotina</taxon>
        <taxon>Sordariomycetes</taxon>
        <taxon>Sordariomycetidae</taxon>
        <taxon>Sordariales</taxon>
        <taxon>Chaetomiaceae</taxon>
        <taxon>Dichotomopilus</taxon>
    </lineage>
</organism>
<evidence type="ECO:0000313" key="6">
    <source>
        <dbReference type="Proteomes" id="UP001302676"/>
    </source>
</evidence>
<proteinExistence type="inferred from homology"/>
<comment type="similarity">
    <text evidence="2">Belongs to the AB hydrolase superfamily. LDAH family.</text>
</comment>
<evidence type="ECO:0000256" key="3">
    <source>
        <dbReference type="ARBA" id="ARBA00022677"/>
    </source>
</evidence>
<evidence type="ECO:0000256" key="1">
    <source>
        <dbReference type="ARBA" id="ARBA00004502"/>
    </source>
</evidence>
<dbReference type="PANTHER" id="PTHR13390">
    <property type="entry name" value="LIPASE"/>
    <property type="match status" value="1"/>
</dbReference>
<evidence type="ECO:0008006" key="7">
    <source>
        <dbReference type="Google" id="ProtNLM"/>
    </source>
</evidence>
<reference evidence="5" key="1">
    <citation type="journal article" date="2023" name="Mol. Phylogenet. Evol.">
        <title>Genome-scale phylogeny and comparative genomics of the fungal order Sordariales.</title>
        <authorList>
            <person name="Hensen N."/>
            <person name="Bonometti L."/>
            <person name="Westerberg I."/>
            <person name="Brannstrom I.O."/>
            <person name="Guillou S."/>
            <person name="Cros-Aarteil S."/>
            <person name="Calhoun S."/>
            <person name="Haridas S."/>
            <person name="Kuo A."/>
            <person name="Mondo S."/>
            <person name="Pangilinan J."/>
            <person name="Riley R."/>
            <person name="LaButti K."/>
            <person name="Andreopoulos B."/>
            <person name="Lipzen A."/>
            <person name="Chen C."/>
            <person name="Yan M."/>
            <person name="Daum C."/>
            <person name="Ng V."/>
            <person name="Clum A."/>
            <person name="Steindorff A."/>
            <person name="Ohm R.A."/>
            <person name="Martin F."/>
            <person name="Silar P."/>
            <person name="Natvig D.O."/>
            <person name="Lalanne C."/>
            <person name="Gautier V."/>
            <person name="Ament-Velasquez S.L."/>
            <person name="Kruys A."/>
            <person name="Hutchinson M.I."/>
            <person name="Powell A.J."/>
            <person name="Barry K."/>
            <person name="Miller A.N."/>
            <person name="Grigoriev I.V."/>
            <person name="Debuchy R."/>
            <person name="Gladieux P."/>
            <person name="Hiltunen Thoren M."/>
            <person name="Johannesson H."/>
        </authorList>
    </citation>
    <scope>NUCLEOTIDE SEQUENCE</scope>
    <source>
        <strain evidence="5">CBS 141.50</strain>
    </source>
</reference>
<dbReference type="InterPro" id="IPR019363">
    <property type="entry name" value="LDAH"/>
</dbReference>
<dbReference type="GO" id="GO:0019915">
    <property type="term" value="P:lipid storage"/>
    <property type="evidence" value="ECO:0007669"/>
    <property type="project" value="InterPro"/>
</dbReference>
<accession>A0AAN6VDW4</accession>
<dbReference type="GO" id="GO:0005811">
    <property type="term" value="C:lipid droplet"/>
    <property type="evidence" value="ECO:0007669"/>
    <property type="project" value="UniProtKB-SubCell"/>
</dbReference>
<name>A0AAN6VDW4_9PEZI</name>
<dbReference type="RefSeq" id="XP_062641692.1">
    <property type="nucleotide sequence ID" value="XM_062778989.1"/>
</dbReference>
<keyword evidence="6" id="KW-1185">Reference proteome</keyword>
<reference evidence="5" key="2">
    <citation type="submission" date="2023-05" db="EMBL/GenBank/DDBJ databases">
        <authorList>
            <consortium name="Lawrence Berkeley National Laboratory"/>
            <person name="Steindorff A."/>
            <person name="Hensen N."/>
            <person name="Bonometti L."/>
            <person name="Westerberg I."/>
            <person name="Brannstrom I.O."/>
            <person name="Guillou S."/>
            <person name="Cros-Aarteil S."/>
            <person name="Calhoun S."/>
            <person name="Haridas S."/>
            <person name="Kuo A."/>
            <person name="Mondo S."/>
            <person name="Pangilinan J."/>
            <person name="Riley R."/>
            <person name="Labutti K."/>
            <person name="Andreopoulos B."/>
            <person name="Lipzen A."/>
            <person name="Chen C."/>
            <person name="Yanf M."/>
            <person name="Daum C."/>
            <person name="Ng V."/>
            <person name="Clum A."/>
            <person name="Ohm R."/>
            <person name="Martin F."/>
            <person name="Silar P."/>
            <person name="Natvig D."/>
            <person name="Lalanne C."/>
            <person name="Gautier V."/>
            <person name="Ament-Velasquez S.L."/>
            <person name="Kruys A."/>
            <person name="Hutchinson M.I."/>
            <person name="Powell A.J."/>
            <person name="Barry K."/>
            <person name="Miller A.N."/>
            <person name="Grigoriev I.V."/>
            <person name="Debuchy R."/>
            <person name="Gladieux P."/>
            <person name="Thoren M.H."/>
            <person name="Johannesson H."/>
        </authorList>
    </citation>
    <scope>NUCLEOTIDE SEQUENCE</scope>
    <source>
        <strain evidence="5">CBS 141.50</strain>
    </source>
</reference>
<comment type="caution">
    <text evidence="5">The sequence shown here is derived from an EMBL/GenBank/DDBJ whole genome shotgun (WGS) entry which is preliminary data.</text>
</comment>
<keyword evidence="3" id="KW-0551">Lipid droplet</keyword>